<proteinExistence type="predicted"/>
<organism evidence="1 2">
    <name type="scientific">Pyropia yezoensis</name>
    <name type="common">Susabi-nori</name>
    <name type="synonym">Porphyra yezoensis</name>
    <dbReference type="NCBI Taxonomy" id="2788"/>
    <lineage>
        <taxon>Eukaryota</taxon>
        <taxon>Rhodophyta</taxon>
        <taxon>Bangiophyceae</taxon>
        <taxon>Bangiales</taxon>
        <taxon>Bangiaceae</taxon>
        <taxon>Pyropia</taxon>
    </lineage>
</organism>
<gene>
    <name evidence="1" type="ORF">I4F81_009720</name>
</gene>
<keyword evidence="2" id="KW-1185">Reference proteome</keyword>
<dbReference type="EMBL" id="CM020620">
    <property type="protein sequence ID" value="KAK1867213.1"/>
    <property type="molecule type" value="Genomic_DNA"/>
</dbReference>
<sequence>MHVVSVPADMAFLAPFCPRPAARLSHVRSRRVSARPRTFLLDMVVPSPRALVALTREPPKNEPLDALLTARSIPTVHLPCVARLDGPDLPALPAALASPPQPWAWVVVTSPEAASIVVEAYAAAGRPSPPPRLAAVGDATSRVLTAAGLPVSFVPSVATGAVLVAELPSPPPPALCDTPAAAAASVLYPASMRAGSGVADGLTARGYAVTRLDAYTTAPAVWGPDAMAAAAQVGVVSFASPSAVKAWVSNGGGGVGGGEGMPADVAVIAACIGETSAKAARAAGFGRVMAAAEPGLDAWADVVEEAVDVVREEVAAARGGRGGH</sequence>
<reference evidence="1" key="1">
    <citation type="submission" date="2019-11" db="EMBL/GenBank/DDBJ databases">
        <title>Nori genome reveals adaptations in red seaweeds to the harsh intertidal environment.</title>
        <authorList>
            <person name="Wang D."/>
            <person name="Mao Y."/>
        </authorList>
    </citation>
    <scope>NUCLEOTIDE SEQUENCE</scope>
    <source>
        <tissue evidence="1">Gametophyte</tissue>
    </source>
</reference>
<evidence type="ECO:0000313" key="2">
    <source>
        <dbReference type="Proteomes" id="UP000798662"/>
    </source>
</evidence>
<protein>
    <submittedName>
        <fullName evidence="1">Uncharacterized protein</fullName>
    </submittedName>
</protein>
<accession>A0ACC3CBP0</accession>
<dbReference type="Proteomes" id="UP000798662">
    <property type="component" value="Chromosome 3"/>
</dbReference>
<evidence type="ECO:0000313" key="1">
    <source>
        <dbReference type="EMBL" id="KAK1867213.1"/>
    </source>
</evidence>
<name>A0ACC3CBP0_PYRYE</name>
<comment type="caution">
    <text evidence="1">The sequence shown here is derived from an EMBL/GenBank/DDBJ whole genome shotgun (WGS) entry which is preliminary data.</text>
</comment>